<organism evidence="1 2">
    <name type="scientific">Brachionus calyciflorus</name>
    <dbReference type="NCBI Taxonomy" id="104777"/>
    <lineage>
        <taxon>Eukaryota</taxon>
        <taxon>Metazoa</taxon>
        <taxon>Spiralia</taxon>
        <taxon>Gnathifera</taxon>
        <taxon>Rotifera</taxon>
        <taxon>Eurotatoria</taxon>
        <taxon>Monogononta</taxon>
        <taxon>Pseudotrocha</taxon>
        <taxon>Ploima</taxon>
        <taxon>Brachionidae</taxon>
        <taxon>Brachionus</taxon>
    </lineage>
</organism>
<dbReference type="AlphaFoldDB" id="A0A813V8X0"/>
<protein>
    <submittedName>
        <fullName evidence="1">Uncharacterized protein</fullName>
    </submittedName>
</protein>
<comment type="caution">
    <text evidence="1">The sequence shown here is derived from an EMBL/GenBank/DDBJ whole genome shotgun (WGS) entry which is preliminary data.</text>
</comment>
<reference evidence="1" key="1">
    <citation type="submission" date="2021-02" db="EMBL/GenBank/DDBJ databases">
        <authorList>
            <person name="Nowell W R."/>
        </authorList>
    </citation>
    <scope>NUCLEOTIDE SEQUENCE</scope>
    <source>
        <strain evidence="1">Ploen Becks lab</strain>
    </source>
</reference>
<keyword evidence="2" id="KW-1185">Reference proteome</keyword>
<name>A0A813V8X0_9BILA</name>
<evidence type="ECO:0000313" key="1">
    <source>
        <dbReference type="EMBL" id="CAF0839918.1"/>
    </source>
</evidence>
<feature type="non-terminal residue" evidence="1">
    <location>
        <position position="60"/>
    </location>
</feature>
<dbReference type="Proteomes" id="UP000663879">
    <property type="component" value="Unassembled WGS sequence"/>
</dbReference>
<accession>A0A813V8X0</accession>
<sequence>MKLYEDNLNFCSFFTTKLEEIDFDNNIIALRQCDCDFEQDLDDENNSDLDDFKAFYNIKI</sequence>
<evidence type="ECO:0000313" key="2">
    <source>
        <dbReference type="Proteomes" id="UP000663879"/>
    </source>
</evidence>
<gene>
    <name evidence="1" type="ORF">OXX778_LOCUS8399</name>
</gene>
<dbReference type="EMBL" id="CAJNOC010001152">
    <property type="protein sequence ID" value="CAF0839918.1"/>
    <property type="molecule type" value="Genomic_DNA"/>
</dbReference>
<proteinExistence type="predicted"/>